<organism evidence="1 2">
    <name type="scientific">Tanacetum coccineum</name>
    <dbReference type="NCBI Taxonomy" id="301880"/>
    <lineage>
        <taxon>Eukaryota</taxon>
        <taxon>Viridiplantae</taxon>
        <taxon>Streptophyta</taxon>
        <taxon>Embryophyta</taxon>
        <taxon>Tracheophyta</taxon>
        <taxon>Spermatophyta</taxon>
        <taxon>Magnoliopsida</taxon>
        <taxon>eudicotyledons</taxon>
        <taxon>Gunneridae</taxon>
        <taxon>Pentapetalae</taxon>
        <taxon>asterids</taxon>
        <taxon>campanulids</taxon>
        <taxon>Asterales</taxon>
        <taxon>Asteraceae</taxon>
        <taxon>Asteroideae</taxon>
        <taxon>Anthemideae</taxon>
        <taxon>Anthemidinae</taxon>
        <taxon>Tanacetum</taxon>
    </lineage>
</organism>
<evidence type="ECO:0008006" key="3">
    <source>
        <dbReference type="Google" id="ProtNLM"/>
    </source>
</evidence>
<protein>
    <recommendedName>
        <fullName evidence="3">UBN2 domain-containing protein</fullName>
    </recommendedName>
</protein>
<name>A0ABQ5INW7_9ASTR</name>
<accession>A0ABQ5INW7</accession>
<keyword evidence="2" id="KW-1185">Reference proteome</keyword>
<proteinExistence type="predicted"/>
<evidence type="ECO:0000313" key="1">
    <source>
        <dbReference type="EMBL" id="GJU01390.1"/>
    </source>
</evidence>
<dbReference type="Proteomes" id="UP001151760">
    <property type="component" value="Unassembled WGS sequence"/>
</dbReference>
<dbReference type="EMBL" id="BQNB010020959">
    <property type="protein sequence ID" value="GJU01390.1"/>
    <property type="molecule type" value="Genomic_DNA"/>
</dbReference>
<evidence type="ECO:0000313" key="2">
    <source>
        <dbReference type="Proteomes" id="UP001151760"/>
    </source>
</evidence>
<comment type="caution">
    <text evidence="1">The sequence shown here is derived from an EMBL/GenBank/DDBJ whole genome shotgun (WGS) entry which is preliminary data.</text>
</comment>
<reference evidence="1" key="2">
    <citation type="submission" date="2022-01" db="EMBL/GenBank/DDBJ databases">
        <authorList>
            <person name="Yamashiro T."/>
            <person name="Shiraishi A."/>
            <person name="Satake H."/>
            <person name="Nakayama K."/>
        </authorList>
    </citation>
    <scope>NUCLEOTIDE SEQUENCE</scope>
</reference>
<sequence>MSNLEGSIDKGEMGESSKKRKLELMKGYEGDKRIMFEFILRGFTKSKIWDKIKEPLSPRLNEDEYSICCGNTTHMMNALKEARMESREMLLSIHHSLKMILDIISKMNRKLEDEKIKRNDKGKEKINDF</sequence>
<gene>
    <name evidence="1" type="ORF">Tco_1111728</name>
</gene>
<reference evidence="1" key="1">
    <citation type="journal article" date="2022" name="Int. J. Mol. Sci.">
        <title>Draft Genome of Tanacetum Coccineum: Genomic Comparison of Closely Related Tanacetum-Family Plants.</title>
        <authorList>
            <person name="Yamashiro T."/>
            <person name="Shiraishi A."/>
            <person name="Nakayama K."/>
            <person name="Satake H."/>
        </authorList>
    </citation>
    <scope>NUCLEOTIDE SEQUENCE</scope>
</reference>